<organism evidence="1">
    <name type="scientific">marine metagenome</name>
    <dbReference type="NCBI Taxonomy" id="408172"/>
    <lineage>
        <taxon>unclassified sequences</taxon>
        <taxon>metagenomes</taxon>
        <taxon>ecological metagenomes</taxon>
    </lineage>
</organism>
<dbReference type="EMBL" id="UINC01024405">
    <property type="protein sequence ID" value="SVA97945.1"/>
    <property type="molecule type" value="Genomic_DNA"/>
</dbReference>
<evidence type="ECO:0008006" key="2">
    <source>
        <dbReference type="Google" id="ProtNLM"/>
    </source>
</evidence>
<accession>A0A382A8T1</accession>
<proteinExistence type="predicted"/>
<protein>
    <recommendedName>
        <fullName evidence="2">Gluconate 2-dehydrogenase subunit 3 family protein</fullName>
    </recommendedName>
</protein>
<sequence>MQSILDLLIPPIENLAGAGGLNLEEELHRMSTEHSKYTGVIDRSIDAITSILASTGLNSQVTSEVIQQFESSDPRLFELLLEIVYTAYYSDTRVHERIGWKSGALQPEGHPMPPWDESILDRVRKRKPFWTHVD</sequence>
<reference evidence="1" key="1">
    <citation type="submission" date="2018-05" db="EMBL/GenBank/DDBJ databases">
        <authorList>
            <person name="Lanie J.A."/>
            <person name="Ng W.-L."/>
            <person name="Kazmierczak K.M."/>
            <person name="Andrzejewski T.M."/>
            <person name="Davidsen T.M."/>
            <person name="Wayne K.J."/>
            <person name="Tettelin H."/>
            <person name="Glass J.I."/>
            <person name="Rusch D."/>
            <person name="Podicherti R."/>
            <person name="Tsui H.-C.T."/>
            <person name="Winkler M.E."/>
        </authorList>
    </citation>
    <scope>NUCLEOTIDE SEQUENCE</scope>
</reference>
<gene>
    <name evidence="1" type="ORF">METZ01_LOCUS150799</name>
</gene>
<dbReference type="AlphaFoldDB" id="A0A382A8T1"/>
<evidence type="ECO:0000313" key="1">
    <source>
        <dbReference type="EMBL" id="SVA97945.1"/>
    </source>
</evidence>
<name>A0A382A8T1_9ZZZZ</name>